<dbReference type="PANTHER" id="PTHR15837:SF0">
    <property type="entry name" value="RAN GUANINE NUCLEOTIDE RELEASE FACTOR"/>
    <property type="match status" value="1"/>
</dbReference>
<dbReference type="Proteomes" id="UP001365542">
    <property type="component" value="Unassembled WGS sequence"/>
</dbReference>
<proteinExistence type="inferred from homology"/>
<evidence type="ECO:0000313" key="4">
    <source>
        <dbReference type="EMBL" id="KAK6533620.1"/>
    </source>
</evidence>
<evidence type="ECO:0000256" key="2">
    <source>
        <dbReference type="ARBA" id="ARBA00022448"/>
    </source>
</evidence>
<evidence type="ECO:0000256" key="3">
    <source>
        <dbReference type="ARBA" id="ARBA00022927"/>
    </source>
</evidence>
<name>A0AAV9X3G0_9PEZI</name>
<comment type="caution">
    <text evidence="4">The sequence shown here is derived from an EMBL/GenBank/DDBJ whole genome shotgun (WGS) entry which is preliminary data.</text>
</comment>
<dbReference type="SUPFAM" id="SSF55724">
    <property type="entry name" value="Mog1p/PsbP-like"/>
    <property type="match status" value="1"/>
</dbReference>
<sequence length="209" mass="23697">MALSFTEMPLFGGAITSNVPSSWMDMSDIRQVPDNQECFIDIKGLATLIFEINERVEKENDEEAIKFHLSDIFEDSPYKVWNSRKLESGEIPGLPNVPAYTMLMTTPFVENRRSTPAHPSQFVALVVVIIRLEDKKTDIVITTNVPHTFEDAAAENSLCPPGYETEKGFADDYVWKPENLGPAMKNLLQIVEEGVKNFKIHDWNLFVTE</sequence>
<dbReference type="PANTHER" id="PTHR15837">
    <property type="entry name" value="RAN GUANINE NUCLEOTIDE RELEASE FACTOR"/>
    <property type="match status" value="1"/>
</dbReference>
<protein>
    <submittedName>
        <fullName evidence="4">Multicopy suppressor of ts gsp1</fullName>
    </submittedName>
</protein>
<dbReference type="InterPro" id="IPR007681">
    <property type="entry name" value="Mog1"/>
</dbReference>
<dbReference type="GO" id="GO:0005085">
    <property type="term" value="F:guanyl-nucleotide exchange factor activity"/>
    <property type="evidence" value="ECO:0007669"/>
    <property type="project" value="TreeGrafter"/>
</dbReference>
<dbReference type="Pfam" id="PF04603">
    <property type="entry name" value="Mog1"/>
    <property type="match status" value="1"/>
</dbReference>
<dbReference type="GO" id="GO:0005634">
    <property type="term" value="C:nucleus"/>
    <property type="evidence" value="ECO:0007669"/>
    <property type="project" value="TreeGrafter"/>
</dbReference>
<keyword evidence="2" id="KW-0813">Transport</keyword>
<evidence type="ECO:0000256" key="1">
    <source>
        <dbReference type="ARBA" id="ARBA00010307"/>
    </source>
</evidence>
<dbReference type="EMBL" id="JAVHJO010000011">
    <property type="protein sequence ID" value="KAK6533620.1"/>
    <property type="molecule type" value="Genomic_DNA"/>
</dbReference>
<dbReference type="GO" id="GO:0006606">
    <property type="term" value="P:protein import into nucleus"/>
    <property type="evidence" value="ECO:0007669"/>
    <property type="project" value="TreeGrafter"/>
</dbReference>
<accession>A0AAV9X3G0</accession>
<dbReference type="GO" id="GO:0031267">
    <property type="term" value="F:small GTPase binding"/>
    <property type="evidence" value="ECO:0007669"/>
    <property type="project" value="TreeGrafter"/>
</dbReference>
<evidence type="ECO:0000313" key="5">
    <source>
        <dbReference type="Proteomes" id="UP001365542"/>
    </source>
</evidence>
<reference evidence="4 5" key="1">
    <citation type="submission" date="2019-10" db="EMBL/GenBank/DDBJ databases">
        <authorList>
            <person name="Palmer J.M."/>
        </authorList>
    </citation>
    <scope>NUCLEOTIDE SEQUENCE [LARGE SCALE GENOMIC DNA]</scope>
    <source>
        <strain evidence="4 5">TWF694</strain>
    </source>
</reference>
<keyword evidence="3" id="KW-0653">Protein transport</keyword>
<dbReference type="InterPro" id="IPR016123">
    <property type="entry name" value="Mog1/PsbP_a/b/a-sand"/>
</dbReference>
<comment type="similarity">
    <text evidence="1">Belongs to the MOG1 family.</text>
</comment>
<gene>
    <name evidence="4" type="primary">MOG1</name>
    <name evidence="4" type="ORF">TWF694_002557</name>
</gene>
<dbReference type="Gene3D" id="3.40.1000.10">
    <property type="entry name" value="Mog1/PsbP, alpha/beta/alpha sandwich"/>
    <property type="match status" value="1"/>
</dbReference>
<organism evidence="4 5">
    <name type="scientific">Orbilia ellipsospora</name>
    <dbReference type="NCBI Taxonomy" id="2528407"/>
    <lineage>
        <taxon>Eukaryota</taxon>
        <taxon>Fungi</taxon>
        <taxon>Dikarya</taxon>
        <taxon>Ascomycota</taxon>
        <taxon>Pezizomycotina</taxon>
        <taxon>Orbiliomycetes</taxon>
        <taxon>Orbiliales</taxon>
        <taxon>Orbiliaceae</taxon>
        <taxon>Orbilia</taxon>
    </lineage>
</organism>
<dbReference type="AlphaFoldDB" id="A0AAV9X3G0"/>
<keyword evidence="5" id="KW-1185">Reference proteome</keyword>